<name>A0A0R2JN91_9LACO</name>
<gene>
    <name evidence="2" type="ORF">IV67_GL001708</name>
</gene>
<evidence type="ECO:0000313" key="2">
    <source>
        <dbReference type="EMBL" id="KRN77350.1"/>
    </source>
</evidence>
<feature type="domain" description="Regulatory protein YycH" evidence="1">
    <location>
        <begin position="1"/>
        <end position="409"/>
    </location>
</feature>
<reference evidence="2 3" key="1">
    <citation type="journal article" date="2015" name="Genome Announc.">
        <title>Expanding the biotechnology potential of lactobacilli through comparative genomics of 213 strains and associated genera.</title>
        <authorList>
            <person name="Sun Z."/>
            <person name="Harris H.M."/>
            <person name="McCann A."/>
            <person name="Guo C."/>
            <person name="Argimon S."/>
            <person name="Zhang W."/>
            <person name="Yang X."/>
            <person name="Jeffery I.B."/>
            <person name="Cooney J.C."/>
            <person name="Kagawa T.F."/>
            <person name="Liu W."/>
            <person name="Song Y."/>
            <person name="Salvetti E."/>
            <person name="Wrobel A."/>
            <person name="Rasinkangas P."/>
            <person name="Parkhill J."/>
            <person name="Rea M.C."/>
            <person name="O'Sullivan O."/>
            <person name="Ritari J."/>
            <person name="Douillard F.P."/>
            <person name="Paul Ross R."/>
            <person name="Yang R."/>
            <person name="Briner A.E."/>
            <person name="Felis G.E."/>
            <person name="de Vos W.M."/>
            <person name="Barrangou R."/>
            <person name="Klaenhammer T.R."/>
            <person name="Caufield P.W."/>
            <person name="Cui Y."/>
            <person name="Zhang H."/>
            <person name="O'Toole P.W."/>
        </authorList>
    </citation>
    <scope>NUCLEOTIDE SEQUENCE [LARGE SCALE GENOMIC DNA]</scope>
    <source>
        <strain evidence="2 3">DSM 20014</strain>
    </source>
</reference>
<dbReference type="PATRIC" id="fig|1620.3.peg.1744"/>
<proteinExistence type="predicted"/>
<comment type="caution">
    <text evidence="2">The sequence shown here is derived from an EMBL/GenBank/DDBJ whole genome shotgun (WGS) entry which is preliminary data.</text>
</comment>
<dbReference type="Gene3D" id="3.30.310.160">
    <property type="entry name" value="YycH protein, domain 2"/>
    <property type="match status" value="1"/>
</dbReference>
<dbReference type="EMBL" id="JQCD01000021">
    <property type="protein sequence ID" value="KRN77350.1"/>
    <property type="molecule type" value="Genomic_DNA"/>
</dbReference>
<dbReference type="InterPro" id="IPR042274">
    <property type="entry name" value="YycH/YycI_2"/>
</dbReference>
<accession>A0A0R2JN91</accession>
<evidence type="ECO:0000259" key="1">
    <source>
        <dbReference type="Pfam" id="PF07435"/>
    </source>
</evidence>
<sequence>MIVISIALSFSLWYSVSNPGNLTERRNKQEAAKKIVASKPIQAVYDTDRIIINQNNEQKVAVDYHGSTNEVTEKIYDWPLYKARRKRYSKSDYLEQLKRNDYAVLFYPDTVTGDIVSHDFKSDIGLKSSNHIDRIMVPLNGKGSVFFGDDKNHQFYEATLSDGAKPLNVDWGQHRVKAKVFWKNDQVQLELEESITLPERNYLLDENKVTDISKNVFTQTGDAPKAVTRGDETIYSDTSSRQLIANNKTGRMTLEAYDDNRNDDTLSDRFNAGYHWLSSRTNLPENLYYFEQSKNGNQVQYRYYSDGLPIFNVDQSGLVQINFKADDQVKIDFSKYVLQVPLPKHKDSEVTLPDEKTVRQNIASQDLGDVQDLRVGYEWVDSGDSEFITLVPKWFAKIKDEWHPVNDDFTVSQAGDIE</sequence>
<dbReference type="InterPro" id="IPR009996">
    <property type="entry name" value="YycH"/>
</dbReference>
<keyword evidence="3" id="KW-1185">Reference proteome</keyword>
<evidence type="ECO:0000313" key="3">
    <source>
        <dbReference type="Proteomes" id="UP000051673"/>
    </source>
</evidence>
<dbReference type="Proteomes" id="UP000051673">
    <property type="component" value="Unassembled WGS sequence"/>
</dbReference>
<protein>
    <recommendedName>
        <fullName evidence="1">Regulatory protein YycH domain-containing protein</fullName>
    </recommendedName>
</protein>
<dbReference type="STRING" id="1620.IV67_GL001708"/>
<dbReference type="CDD" id="cd15787">
    <property type="entry name" value="YycH_N"/>
    <property type="match status" value="1"/>
</dbReference>
<organism evidence="2 3">
    <name type="scientific">Weissella minor</name>
    <dbReference type="NCBI Taxonomy" id="1620"/>
    <lineage>
        <taxon>Bacteria</taxon>
        <taxon>Bacillati</taxon>
        <taxon>Bacillota</taxon>
        <taxon>Bacilli</taxon>
        <taxon>Lactobacillales</taxon>
        <taxon>Lactobacillaceae</taxon>
        <taxon>Weissella</taxon>
    </lineage>
</organism>
<dbReference type="Pfam" id="PF07435">
    <property type="entry name" value="YycH"/>
    <property type="match status" value="1"/>
</dbReference>
<dbReference type="AlphaFoldDB" id="A0A0R2JN91"/>